<keyword evidence="3" id="KW-1185">Reference proteome</keyword>
<organism evidence="2 3">
    <name type="scientific">Prorocentrum cordatum</name>
    <dbReference type="NCBI Taxonomy" id="2364126"/>
    <lineage>
        <taxon>Eukaryota</taxon>
        <taxon>Sar</taxon>
        <taxon>Alveolata</taxon>
        <taxon>Dinophyceae</taxon>
        <taxon>Prorocentrales</taxon>
        <taxon>Prorocentraceae</taxon>
        <taxon>Prorocentrum</taxon>
    </lineage>
</organism>
<dbReference type="Proteomes" id="UP001189429">
    <property type="component" value="Unassembled WGS sequence"/>
</dbReference>
<comment type="caution">
    <text evidence="2">The sequence shown here is derived from an EMBL/GenBank/DDBJ whole genome shotgun (WGS) entry which is preliminary data.</text>
</comment>
<evidence type="ECO:0000313" key="2">
    <source>
        <dbReference type="EMBL" id="CAK0809903.1"/>
    </source>
</evidence>
<evidence type="ECO:0000313" key="3">
    <source>
        <dbReference type="Proteomes" id="UP001189429"/>
    </source>
</evidence>
<gene>
    <name evidence="2" type="ORF">PCOR1329_LOCUS15029</name>
</gene>
<accession>A0ABN9QUD0</accession>
<evidence type="ECO:0000256" key="1">
    <source>
        <dbReference type="SAM" id="MobiDB-lite"/>
    </source>
</evidence>
<feature type="non-terminal residue" evidence="2">
    <location>
        <position position="1"/>
    </location>
</feature>
<proteinExistence type="predicted"/>
<name>A0ABN9QUD0_9DINO</name>
<reference evidence="2" key="1">
    <citation type="submission" date="2023-10" db="EMBL/GenBank/DDBJ databases">
        <authorList>
            <person name="Chen Y."/>
            <person name="Shah S."/>
            <person name="Dougan E. K."/>
            <person name="Thang M."/>
            <person name="Chan C."/>
        </authorList>
    </citation>
    <scope>NUCLEOTIDE SEQUENCE [LARGE SCALE GENOMIC DNA]</scope>
</reference>
<protein>
    <submittedName>
        <fullName evidence="2">Uncharacterized protein</fullName>
    </submittedName>
</protein>
<sequence length="161" mass="16792">RLNSLGRPGTSVQSSPEPVVPDRRGAAELAMRPHRGPRGALAAPPPGLEMTERVPMTIPLRVSAAGAFDVGSPSPHEMPCAAAPPAEERVSSDLWVNAVVATAPGLNAEGLREAMLLFDRAVENIKQAEALDRTGMIASTCAAGGVFMQMPHLATARTGPR</sequence>
<dbReference type="EMBL" id="CAUYUJ010004520">
    <property type="protein sequence ID" value="CAK0809903.1"/>
    <property type="molecule type" value="Genomic_DNA"/>
</dbReference>
<feature type="region of interest" description="Disordered" evidence="1">
    <location>
        <begin position="1"/>
        <end position="48"/>
    </location>
</feature>